<keyword evidence="8" id="KW-1185">Reference proteome</keyword>
<evidence type="ECO:0000256" key="2">
    <source>
        <dbReference type="ARBA" id="ARBA00022525"/>
    </source>
</evidence>
<dbReference type="InterPro" id="IPR050111">
    <property type="entry name" value="C-type_lectin/snaclec_domain"/>
</dbReference>
<gene>
    <name evidence="7" type="ORF">JD844_010654</name>
</gene>
<name>A0ABQ7TIL7_PHRPL</name>
<dbReference type="PROSITE" id="PS50041">
    <property type="entry name" value="C_TYPE_LECTIN_2"/>
    <property type="match status" value="1"/>
</dbReference>
<dbReference type="InterPro" id="IPR016187">
    <property type="entry name" value="CTDL_fold"/>
</dbReference>
<evidence type="ECO:0000313" key="7">
    <source>
        <dbReference type="EMBL" id="KAH0628973.1"/>
    </source>
</evidence>
<dbReference type="Gene3D" id="3.10.100.10">
    <property type="entry name" value="Mannose-Binding Protein A, subunit A"/>
    <property type="match status" value="1"/>
</dbReference>
<dbReference type="Pfam" id="PF00059">
    <property type="entry name" value="Lectin_C"/>
    <property type="match status" value="1"/>
</dbReference>
<keyword evidence="5" id="KW-1133">Transmembrane helix</keyword>
<keyword evidence="3" id="KW-0430">Lectin</keyword>
<evidence type="ECO:0000256" key="3">
    <source>
        <dbReference type="ARBA" id="ARBA00022734"/>
    </source>
</evidence>
<evidence type="ECO:0000256" key="4">
    <source>
        <dbReference type="ARBA" id="ARBA00023157"/>
    </source>
</evidence>
<keyword evidence="2" id="KW-0964">Secreted</keyword>
<protein>
    <recommendedName>
        <fullName evidence="6">C-type lectin domain-containing protein</fullName>
    </recommendedName>
</protein>
<comment type="subcellular location">
    <subcellularLocation>
        <location evidence="1">Secreted</location>
    </subcellularLocation>
</comment>
<proteinExistence type="predicted"/>
<dbReference type="EMBL" id="JAIPUX010000439">
    <property type="protein sequence ID" value="KAH0628973.1"/>
    <property type="molecule type" value="Genomic_DNA"/>
</dbReference>
<dbReference type="Proteomes" id="UP000826234">
    <property type="component" value="Unassembled WGS sequence"/>
</dbReference>
<comment type="caution">
    <text evidence="7">The sequence shown here is derived from an EMBL/GenBank/DDBJ whole genome shotgun (WGS) entry which is preliminary data.</text>
</comment>
<keyword evidence="5" id="KW-0472">Membrane</keyword>
<organism evidence="7 8">
    <name type="scientific">Phrynosoma platyrhinos</name>
    <name type="common">Desert horned lizard</name>
    <dbReference type="NCBI Taxonomy" id="52577"/>
    <lineage>
        <taxon>Eukaryota</taxon>
        <taxon>Metazoa</taxon>
        <taxon>Chordata</taxon>
        <taxon>Craniata</taxon>
        <taxon>Vertebrata</taxon>
        <taxon>Euteleostomi</taxon>
        <taxon>Lepidosauria</taxon>
        <taxon>Squamata</taxon>
        <taxon>Bifurcata</taxon>
        <taxon>Unidentata</taxon>
        <taxon>Episquamata</taxon>
        <taxon>Toxicofera</taxon>
        <taxon>Iguania</taxon>
        <taxon>Phrynosomatidae</taxon>
        <taxon>Phrynosomatinae</taxon>
        <taxon>Phrynosoma</taxon>
    </lineage>
</organism>
<dbReference type="PANTHER" id="PTHR22803">
    <property type="entry name" value="MANNOSE, PHOSPHOLIPASE, LECTIN RECEPTOR RELATED"/>
    <property type="match status" value="1"/>
</dbReference>
<evidence type="ECO:0000256" key="5">
    <source>
        <dbReference type="SAM" id="Phobius"/>
    </source>
</evidence>
<dbReference type="CDD" id="cd03590">
    <property type="entry name" value="CLECT_DC-SIGN_like"/>
    <property type="match status" value="1"/>
</dbReference>
<dbReference type="InterPro" id="IPR001304">
    <property type="entry name" value="C-type_lectin-like"/>
</dbReference>
<keyword evidence="4" id="KW-1015">Disulfide bond</keyword>
<dbReference type="PROSITE" id="PS00615">
    <property type="entry name" value="C_TYPE_LECTIN_1"/>
    <property type="match status" value="1"/>
</dbReference>
<evidence type="ECO:0000313" key="8">
    <source>
        <dbReference type="Proteomes" id="UP000826234"/>
    </source>
</evidence>
<sequence length="192" mass="22785">MEEEKFPDDFRTYKERNWLQFTQRPFFHVYVMLAVSLLLSTIFVIVAVSKVFPCGPNAREWEYSKGKCYYFSLQKTSWMDAKVQCEEKHSRLAIVESMGEQNFLQTRTRHERYWIGLSDRDVEGHWTWLDGRDSDSGFTYWARGEPNNDDRGEDCAHLWGDGKWNDVYCTYPCYYICEKPVLGTSPEHQGRN</sequence>
<dbReference type="InterPro" id="IPR018378">
    <property type="entry name" value="C-type_lectin_CS"/>
</dbReference>
<dbReference type="SUPFAM" id="SSF56436">
    <property type="entry name" value="C-type lectin-like"/>
    <property type="match status" value="1"/>
</dbReference>
<accession>A0ABQ7TIL7</accession>
<feature type="transmembrane region" description="Helical" evidence="5">
    <location>
        <begin position="27"/>
        <end position="49"/>
    </location>
</feature>
<dbReference type="InterPro" id="IPR033989">
    <property type="entry name" value="CD209-like_CTLD"/>
</dbReference>
<dbReference type="SMART" id="SM00034">
    <property type="entry name" value="CLECT"/>
    <property type="match status" value="1"/>
</dbReference>
<evidence type="ECO:0000256" key="1">
    <source>
        <dbReference type="ARBA" id="ARBA00004613"/>
    </source>
</evidence>
<dbReference type="InterPro" id="IPR016186">
    <property type="entry name" value="C-type_lectin-like/link_sf"/>
</dbReference>
<reference evidence="7 8" key="1">
    <citation type="journal article" date="2022" name="Gigascience">
        <title>A chromosome-level genome assembly and annotation of the desert horned lizard, Phrynosoma platyrhinos, provides insight into chromosomal rearrangements among reptiles.</title>
        <authorList>
            <person name="Koochekian N."/>
            <person name="Ascanio A."/>
            <person name="Farleigh K."/>
            <person name="Card D.C."/>
            <person name="Schield D.R."/>
            <person name="Castoe T.A."/>
            <person name="Jezkova T."/>
        </authorList>
    </citation>
    <scope>NUCLEOTIDE SEQUENCE [LARGE SCALE GENOMIC DNA]</scope>
    <source>
        <strain evidence="7">NK-2021</strain>
    </source>
</reference>
<feature type="domain" description="C-type lectin" evidence="6">
    <location>
        <begin position="64"/>
        <end position="178"/>
    </location>
</feature>
<evidence type="ECO:0000259" key="6">
    <source>
        <dbReference type="PROSITE" id="PS50041"/>
    </source>
</evidence>
<keyword evidence="5" id="KW-0812">Transmembrane</keyword>